<evidence type="ECO:0000256" key="1">
    <source>
        <dbReference type="ARBA" id="ARBA00004123"/>
    </source>
</evidence>
<evidence type="ECO:0000313" key="7">
    <source>
        <dbReference type="Proteomes" id="UP000054097"/>
    </source>
</evidence>
<evidence type="ECO:0000256" key="3">
    <source>
        <dbReference type="SAM" id="MobiDB-lite"/>
    </source>
</evidence>
<keyword evidence="7" id="KW-1185">Reference proteome</keyword>
<dbReference type="SUPFAM" id="SSF50729">
    <property type="entry name" value="PH domain-like"/>
    <property type="match status" value="1"/>
</dbReference>
<dbReference type="InterPro" id="IPR055236">
    <property type="entry name" value="EVH1_PP4R3"/>
</dbReference>
<feature type="compositionally biased region" description="Low complexity" evidence="3">
    <location>
        <begin position="9"/>
        <end position="26"/>
    </location>
</feature>
<dbReference type="PANTHER" id="PTHR23318:SF0">
    <property type="entry name" value="SERINE_THREONINE-PROTEIN PHOSPHATASE 4 REGULATORY SUBUNIT 3"/>
    <property type="match status" value="1"/>
</dbReference>
<dbReference type="InterPro" id="IPR051137">
    <property type="entry name" value="PP4R3-like"/>
</dbReference>
<gene>
    <name evidence="6" type="ORF">M408DRAFT_15821</name>
</gene>
<feature type="compositionally biased region" description="Polar residues" evidence="3">
    <location>
        <begin position="65"/>
        <end position="79"/>
    </location>
</feature>
<feature type="region of interest" description="Disordered" evidence="3">
    <location>
        <begin position="1"/>
        <end position="145"/>
    </location>
</feature>
<feature type="domain" description="Serine/threonine-protein phosphatase 4 regulatory subunit 3-like central" evidence="4">
    <location>
        <begin position="296"/>
        <end position="865"/>
    </location>
</feature>
<reference evidence="7" key="2">
    <citation type="submission" date="2015-01" db="EMBL/GenBank/DDBJ databases">
        <title>Evolutionary Origins and Diversification of the Mycorrhizal Mutualists.</title>
        <authorList>
            <consortium name="DOE Joint Genome Institute"/>
            <consortium name="Mycorrhizal Genomics Consortium"/>
            <person name="Kohler A."/>
            <person name="Kuo A."/>
            <person name="Nagy L.G."/>
            <person name="Floudas D."/>
            <person name="Copeland A."/>
            <person name="Barry K.W."/>
            <person name="Cichocki N."/>
            <person name="Veneault-Fourrey C."/>
            <person name="LaButti K."/>
            <person name="Lindquist E.A."/>
            <person name="Lipzen A."/>
            <person name="Lundell T."/>
            <person name="Morin E."/>
            <person name="Murat C."/>
            <person name="Riley R."/>
            <person name="Ohm R."/>
            <person name="Sun H."/>
            <person name="Tunlid A."/>
            <person name="Henrissat B."/>
            <person name="Grigoriev I.V."/>
            <person name="Hibbett D.S."/>
            <person name="Martin F."/>
        </authorList>
    </citation>
    <scope>NUCLEOTIDE SEQUENCE [LARGE SCALE GENOMIC DNA]</scope>
    <source>
        <strain evidence="7">MAFF 305830</strain>
    </source>
</reference>
<feature type="compositionally biased region" description="Acidic residues" evidence="3">
    <location>
        <begin position="895"/>
        <end position="904"/>
    </location>
</feature>
<evidence type="ECO:0000259" key="4">
    <source>
        <dbReference type="Pfam" id="PF04802"/>
    </source>
</evidence>
<feature type="compositionally biased region" description="Low complexity" evidence="3">
    <location>
        <begin position="1013"/>
        <end position="1026"/>
    </location>
</feature>
<comment type="subcellular location">
    <subcellularLocation>
        <location evidence="1">Nucleus</location>
    </subcellularLocation>
</comment>
<feature type="region of interest" description="Disordered" evidence="3">
    <location>
        <begin position="583"/>
        <end position="620"/>
    </location>
</feature>
<organism evidence="6 7">
    <name type="scientific">Serendipita vermifera MAFF 305830</name>
    <dbReference type="NCBI Taxonomy" id="933852"/>
    <lineage>
        <taxon>Eukaryota</taxon>
        <taxon>Fungi</taxon>
        <taxon>Dikarya</taxon>
        <taxon>Basidiomycota</taxon>
        <taxon>Agaricomycotina</taxon>
        <taxon>Agaricomycetes</taxon>
        <taxon>Sebacinales</taxon>
        <taxon>Serendipitaceae</taxon>
        <taxon>Serendipita</taxon>
    </lineage>
</organism>
<dbReference type="GO" id="GO:0030289">
    <property type="term" value="C:protein phosphatase 4 complex"/>
    <property type="evidence" value="ECO:0007669"/>
    <property type="project" value="TreeGrafter"/>
</dbReference>
<dbReference type="InterPro" id="IPR011993">
    <property type="entry name" value="PH-like_dom_sf"/>
</dbReference>
<dbReference type="InterPro" id="IPR006887">
    <property type="entry name" value="P4R3-like_central_dom"/>
</dbReference>
<dbReference type="GO" id="GO:0072542">
    <property type="term" value="F:protein phosphatase activator activity"/>
    <property type="evidence" value="ECO:0007669"/>
    <property type="project" value="TreeGrafter"/>
</dbReference>
<dbReference type="HOGENOM" id="CLU_004909_0_0_1"/>
<name>A0A0C2WTF3_SERVB</name>
<dbReference type="Pfam" id="PF04802">
    <property type="entry name" value="PP4R3"/>
    <property type="match status" value="1"/>
</dbReference>
<evidence type="ECO:0000256" key="2">
    <source>
        <dbReference type="ARBA" id="ARBA00023242"/>
    </source>
</evidence>
<dbReference type="SUPFAM" id="SSF48371">
    <property type="entry name" value="ARM repeat"/>
    <property type="match status" value="1"/>
</dbReference>
<dbReference type="InterPro" id="IPR016024">
    <property type="entry name" value="ARM-type_fold"/>
</dbReference>
<dbReference type="GO" id="GO:0006974">
    <property type="term" value="P:DNA damage response"/>
    <property type="evidence" value="ECO:0007669"/>
    <property type="project" value="TreeGrafter"/>
</dbReference>
<proteinExistence type="predicted"/>
<dbReference type="GO" id="GO:0005654">
    <property type="term" value="C:nucleoplasm"/>
    <property type="evidence" value="ECO:0007669"/>
    <property type="project" value="TreeGrafter"/>
</dbReference>
<feature type="domain" description="PP4R3 EVH1-like" evidence="5">
    <location>
        <begin position="174"/>
        <end position="271"/>
    </location>
</feature>
<dbReference type="STRING" id="933852.A0A0C2WTF3"/>
<dbReference type="Pfam" id="PF22972">
    <property type="entry name" value="EVH1_PP4R3"/>
    <property type="match status" value="1"/>
</dbReference>
<dbReference type="Gene3D" id="2.30.29.30">
    <property type="entry name" value="Pleckstrin-homology domain (PH domain)/Phosphotyrosine-binding domain (PTB)"/>
    <property type="match status" value="1"/>
</dbReference>
<feature type="region of interest" description="Disordered" evidence="3">
    <location>
        <begin position="957"/>
        <end position="1068"/>
    </location>
</feature>
<feature type="compositionally biased region" description="Polar residues" evidence="3">
    <location>
        <begin position="132"/>
        <end position="144"/>
    </location>
</feature>
<dbReference type="EMBL" id="KN824288">
    <property type="protein sequence ID" value="KIM29443.1"/>
    <property type="molecule type" value="Genomic_DNA"/>
</dbReference>
<dbReference type="PANTHER" id="PTHR23318">
    <property type="entry name" value="ATP SYNTHASE GAMMA-RELATED"/>
    <property type="match status" value="1"/>
</dbReference>
<evidence type="ECO:0000313" key="6">
    <source>
        <dbReference type="EMBL" id="KIM29443.1"/>
    </source>
</evidence>
<reference evidence="6 7" key="1">
    <citation type="submission" date="2014-04" db="EMBL/GenBank/DDBJ databases">
        <authorList>
            <consortium name="DOE Joint Genome Institute"/>
            <person name="Kuo A."/>
            <person name="Zuccaro A."/>
            <person name="Kohler A."/>
            <person name="Nagy L.G."/>
            <person name="Floudas D."/>
            <person name="Copeland A."/>
            <person name="Barry K.W."/>
            <person name="Cichocki N."/>
            <person name="Veneault-Fourrey C."/>
            <person name="LaButti K."/>
            <person name="Lindquist E.A."/>
            <person name="Lipzen A."/>
            <person name="Lundell T."/>
            <person name="Morin E."/>
            <person name="Murat C."/>
            <person name="Sun H."/>
            <person name="Tunlid A."/>
            <person name="Henrissat B."/>
            <person name="Grigoriev I.V."/>
            <person name="Hibbett D.S."/>
            <person name="Martin F."/>
            <person name="Nordberg H.P."/>
            <person name="Cantor M.N."/>
            <person name="Hua S.X."/>
        </authorList>
    </citation>
    <scope>NUCLEOTIDE SEQUENCE [LARGE SCALE GENOMIC DNA]</scope>
    <source>
        <strain evidence="6 7">MAFF 305830</strain>
    </source>
</reference>
<feature type="region of interest" description="Disordered" evidence="3">
    <location>
        <begin position="895"/>
        <end position="941"/>
    </location>
</feature>
<feature type="compositionally biased region" description="Basic and acidic residues" evidence="3">
    <location>
        <begin position="863"/>
        <end position="875"/>
    </location>
</feature>
<feature type="compositionally biased region" description="Basic and acidic residues" evidence="3">
    <location>
        <begin position="981"/>
        <end position="997"/>
    </location>
</feature>
<feature type="compositionally biased region" description="Polar residues" evidence="3">
    <location>
        <begin position="999"/>
        <end position="1012"/>
    </location>
</feature>
<feature type="region of interest" description="Disordered" evidence="3">
    <location>
        <begin position="863"/>
        <end position="883"/>
    </location>
</feature>
<dbReference type="OrthoDB" id="27483at2759"/>
<accession>A0A0C2WTF3</accession>
<feature type="compositionally biased region" description="Polar residues" evidence="3">
    <location>
        <begin position="1029"/>
        <end position="1038"/>
    </location>
</feature>
<dbReference type="AlphaFoldDB" id="A0A0C2WTF3"/>
<protein>
    <submittedName>
        <fullName evidence="6">Uncharacterized protein</fullName>
    </submittedName>
</protein>
<keyword evidence="2" id="KW-0539">Nucleus</keyword>
<sequence length="1068" mass="117907">MSATRAAQNPGPSNPSASTSSPTSSPIRNAVSSSPERSHEPDNDNDVDSDAGATSSPVARPATPTPSGASGSVPSTHLQRGNGLVIAGTQEDAHSSGADRPGTPVDASGPLEGTAADVNGSPNGELGANGHSDGSTGANGSSSPMELVDEDMAAGLDHEVGDEYIQDDFMQDLRRVKVYELVGQNWNDLGTAFCSGEYDEQIREAQLIAKSEETQEVLLQITVRADDVYQRQADTLIVWTELNGKDYALSFQDVEGCTEVWEFILEVRRHLRSSQEQPPPLINPTLPEPTLANLLEIEKQIRAVHRAGPIRVRVAENVVASDLVRKLVVLMRDAEDLQSIEDLHAVCLIMQAILLLNDQSIYDYVLRDDIFMDMIGLMEYDPEFPRLKANYRDFLAENAKHHQVVEFRDPAIRAKVHHTYRLQYLKDVVLARALDDVIFNSISSTIIFNQIEIVTYIQNEEYFLREVFSIFVQHPSGAPPATPTSHGLIDGQVEKIQVYTEDRRAPALLLLHQFCTMGKNGQVPFRLALFRSLVDRGVLYPVQWALGQSDARVLNTAAEILAMVLDHDAGGVRGHILRQVEEDARREGGETSGNGDVTDGATSGMNGDGPSAPSLATGSTNPPTLLAMMTSILTNTQHELSLKSQLADSFRTLMDVPGLDATVPGMKLIQPMIRKEEQQSDRFLDYFYKKCAISLYAPLLENVPEHKNVTSFPLVLSRAHSDLYLYLCDLLCGFMLQHSYQSHFFVLGNNIASRIASLLYAREKHLRLAALRFFRTCLRLSNRNLLANLTKNDVFSPILELTRREAARDNLLSSCCQEFFENLRRENFKEVIDHVMKIHEPLVRQLAKSPIVGDRFTELIRKWEQNNEPPPKPEPKPIPVQRRWGAARVVDTEDEYFNADEEEPAVVAGRQTRGQSRRRGTTPQPNAGTGPSRRTQRPINVALPRVYPISGALVDYQEEEETPDGASPPSPDPVKVQPEPKVQDGSRLRGRARRPDLTRTASSPNLDPSRTNAESSSTAAPGAPASMEAETTTAQPEPSRSKKRQLRVKLGETPLAAQPPDVKVGDKG</sequence>
<evidence type="ECO:0000259" key="5">
    <source>
        <dbReference type="Pfam" id="PF22972"/>
    </source>
</evidence>
<dbReference type="Proteomes" id="UP000054097">
    <property type="component" value="Unassembled WGS sequence"/>
</dbReference>